<dbReference type="EMBL" id="LMTR01000078">
    <property type="protein sequence ID" value="KWT65513.1"/>
    <property type="molecule type" value="Genomic_DNA"/>
</dbReference>
<dbReference type="AlphaFoldDB" id="A0A109BB37"/>
<feature type="domain" description="Cupin type-1" evidence="2">
    <location>
        <begin position="59"/>
        <end position="136"/>
    </location>
</feature>
<dbReference type="InterPro" id="IPR006045">
    <property type="entry name" value="Cupin_1"/>
</dbReference>
<comment type="caution">
    <text evidence="3">The sequence shown here is derived from an EMBL/GenBank/DDBJ whole genome shotgun (WGS) entry which is preliminary data.</text>
</comment>
<evidence type="ECO:0000256" key="1">
    <source>
        <dbReference type="SAM" id="SignalP"/>
    </source>
</evidence>
<sequence>MKPMLAALAFMAITCPVFAHGTADGAKELNPSDIVFRDDPAFPNGGQTALIHGDPDKPGLFILRIKFPPNYIVPPHTHPGFETVTVLSGAMGSGMGEKTDLTKGKMLEAGGILALPANHAHYVWTTDQETIIQVAAIGPFDLIYINPDDDPRKKAIKK</sequence>
<evidence type="ECO:0000313" key="4">
    <source>
        <dbReference type="Proteomes" id="UP000059074"/>
    </source>
</evidence>
<organism evidence="3 4">
    <name type="scientific">Hyphomicrobium sulfonivorans</name>
    <dbReference type="NCBI Taxonomy" id="121290"/>
    <lineage>
        <taxon>Bacteria</taxon>
        <taxon>Pseudomonadati</taxon>
        <taxon>Pseudomonadota</taxon>
        <taxon>Alphaproteobacteria</taxon>
        <taxon>Hyphomicrobiales</taxon>
        <taxon>Hyphomicrobiaceae</taxon>
        <taxon>Hyphomicrobium</taxon>
    </lineage>
</organism>
<dbReference type="PATRIC" id="fig|121290.4.peg.40"/>
<dbReference type="SUPFAM" id="SSF51182">
    <property type="entry name" value="RmlC-like cupins"/>
    <property type="match status" value="1"/>
</dbReference>
<dbReference type="RefSeq" id="WP_068463405.1">
    <property type="nucleotide sequence ID" value="NZ_LMTR01000078.1"/>
</dbReference>
<dbReference type="Proteomes" id="UP000059074">
    <property type="component" value="Unassembled WGS sequence"/>
</dbReference>
<dbReference type="InterPro" id="IPR014710">
    <property type="entry name" value="RmlC-like_jellyroll"/>
</dbReference>
<keyword evidence="1" id="KW-0732">Signal</keyword>
<gene>
    <name evidence="3" type="ORF">APY04_2751</name>
</gene>
<name>A0A109BB37_HYPSL</name>
<dbReference type="Gene3D" id="2.60.120.10">
    <property type="entry name" value="Jelly Rolls"/>
    <property type="match status" value="1"/>
</dbReference>
<evidence type="ECO:0000259" key="2">
    <source>
        <dbReference type="Pfam" id="PF00190"/>
    </source>
</evidence>
<proteinExistence type="predicted"/>
<reference evidence="3 4" key="1">
    <citation type="submission" date="2015-10" db="EMBL/GenBank/DDBJ databases">
        <title>Transcriptomic analysis of a linuron degrading triple-species bacterial consortium.</title>
        <authorList>
            <person name="Albers P."/>
        </authorList>
    </citation>
    <scope>NUCLEOTIDE SEQUENCE [LARGE SCALE GENOMIC DNA]</scope>
    <source>
        <strain evidence="3 4">WDL6</strain>
    </source>
</reference>
<dbReference type="InterPro" id="IPR011051">
    <property type="entry name" value="RmlC_Cupin_sf"/>
</dbReference>
<accession>A0A109BB37</accession>
<feature type="chain" id="PRO_5007132507" description="Cupin type-1 domain-containing protein" evidence="1">
    <location>
        <begin position="20"/>
        <end position="158"/>
    </location>
</feature>
<protein>
    <recommendedName>
        <fullName evidence="2">Cupin type-1 domain-containing protein</fullName>
    </recommendedName>
</protein>
<dbReference type="OrthoDB" id="7506908at2"/>
<dbReference type="Pfam" id="PF00190">
    <property type="entry name" value="Cupin_1"/>
    <property type="match status" value="1"/>
</dbReference>
<keyword evidence="4" id="KW-1185">Reference proteome</keyword>
<dbReference type="STRING" id="121290.APY04_2751"/>
<evidence type="ECO:0000313" key="3">
    <source>
        <dbReference type="EMBL" id="KWT65513.1"/>
    </source>
</evidence>
<dbReference type="CDD" id="cd06989">
    <property type="entry name" value="cupin_DRT102"/>
    <property type="match status" value="1"/>
</dbReference>
<feature type="signal peptide" evidence="1">
    <location>
        <begin position="1"/>
        <end position="19"/>
    </location>
</feature>